<dbReference type="OMA" id="VICTHEK"/>
<dbReference type="InterPro" id="IPR006458">
    <property type="entry name" value="Ovate_C"/>
</dbReference>
<keyword evidence="4 6" id="KW-0804">Transcription</keyword>
<dbReference type="OrthoDB" id="690912at2759"/>
<dbReference type="GO" id="GO:0005634">
    <property type="term" value="C:nucleus"/>
    <property type="evidence" value="ECO:0007669"/>
    <property type="project" value="UniProtKB-SubCell"/>
</dbReference>
<evidence type="ECO:0000259" key="7">
    <source>
        <dbReference type="PROSITE" id="PS51754"/>
    </source>
</evidence>
<dbReference type="InterPro" id="IPR038933">
    <property type="entry name" value="Ovate"/>
</dbReference>
<evidence type="ECO:0000313" key="8">
    <source>
        <dbReference type="EMBL" id="KAF8394394.1"/>
    </source>
</evidence>
<comment type="subcellular location">
    <subcellularLocation>
        <location evidence="1 6">Nucleus</location>
    </subcellularLocation>
</comment>
<proteinExistence type="predicted"/>
<dbReference type="PANTHER" id="PTHR33057:SF21">
    <property type="entry name" value="TRANSCRIPTION REPRESSOR"/>
    <property type="match status" value="1"/>
</dbReference>
<evidence type="ECO:0000256" key="2">
    <source>
        <dbReference type="ARBA" id="ARBA00022491"/>
    </source>
</evidence>
<evidence type="ECO:0000256" key="3">
    <source>
        <dbReference type="ARBA" id="ARBA00023015"/>
    </source>
</evidence>
<evidence type="ECO:0000256" key="4">
    <source>
        <dbReference type="ARBA" id="ARBA00023163"/>
    </source>
</evidence>
<gene>
    <name evidence="8" type="ORF">HHK36_020602</name>
</gene>
<keyword evidence="9" id="KW-1185">Reference proteome</keyword>
<dbReference type="GO" id="GO:0045892">
    <property type="term" value="P:negative regulation of DNA-templated transcription"/>
    <property type="evidence" value="ECO:0007669"/>
    <property type="project" value="UniProtKB-UniRule"/>
</dbReference>
<dbReference type="AlphaFoldDB" id="A0A834YRZ9"/>
<evidence type="ECO:0000313" key="9">
    <source>
        <dbReference type="Proteomes" id="UP000655225"/>
    </source>
</evidence>
<name>A0A834YRZ9_TETSI</name>
<protein>
    <recommendedName>
        <fullName evidence="6">Transcription repressor</fullName>
    </recommendedName>
    <alternativeName>
        <fullName evidence="6">Ovate family protein</fullName>
    </alternativeName>
</protein>
<feature type="domain" description="OVATE" evidence="7">
    <location>
        <begin position="102"/>
        <end position="165"/>
    </location>
</feature>
<dbReference type="PROSITE" id="PS51754">
    <property type="entry name" value="OVATE"/>
    <property type="match status" value="1"/>
</dbReference>
<organism evidence="8 9">
    <name type="scientific">Tetracentron sinense</name>
    <name type="common">Spur-leaf</name>
    <dbReference type="NCBI Taxonomy" id="13715"/>
    <lineage>
        <taxon>Eukaryota</taxon>
        <taxon>Viridiplantae</taxon>
        <taxon>Streptophyta</taxon>
        <taxon>Embryophyta</taxon>
        <taxon>Tracheophyta</taxon>
        <taxon>Spermatophyta</taxon>
        <taxon>Magnoliopsida</taxon>
        <taxon>Trochodendrales</taxon>
        <taxon>Trochodendraceae</taxon>
        <taxon>Tetracentron</taxon>
    </lineage>
</organism>
<keyword evidence="5 6" id="KW-0539">Nucleus</keyword>
<evidence type="ECO:0000256" key="1">
    <source>
        <dbReference type="ARBA" id="ARBA00004123"/>
    </source>
</evidence>
<dbReference type="EMBL" id="JABCRI010000014">
    <property type="protein sequence ID" value="KAF8394394.1"/>
    <property type="molecule type" value="Genomic_DNA"/>
</dbReference>
<dbReference type="PANTHER" id="PTHR33057">
    <property type="entry name" value="TRANSCRIPTION REPRESSOR OFP7-RELATED"/>
    <property type="match status" value="1"/>
</dbReference>
<accession>A0A834YRZ9</accession>
<reference evidence="8 9" key="1">
    <citation type="submission" date="2020-04" db="EMBL/GenBank/DDBJ databases">
        <title>Plant Genome Project.</title>
        <authorList>
            <person name="Zhang R.-G."/>
        </authorList>
    </citation>
    <scope>NUCLEOTIDE SEQUENCE [LARGE SCALE GENOMIC DNA]</scope>
    <source>
        <strain evidence="8">YNK0</strain>
        <tissue evidence="8">Leaf</tissue>
    </source>
</reference>
<keyword evidence="3 6" id="KW-0805">Transcription regulation</keyword>
<evidence type="ECO:0000256" key="6">
    <source>
        <dbReference type="RuleBase" id="RU367028"/>
    </source>
</evidence>
<dbReference type="NCBIfam" id="TIGR01568">
    <property type="entry name" value="A_thal_3678"/>
    <property type="match status" value="1"/>
</dbReference>
<comment type="caution">
    <text evidence="8">The sequence shown here is derived from an EMBL/GenBank/DDBJ whole genome shotgun (WGS) entry which is preliminary data.</text>
</comment>
<dbReference type="Pfam" id="PF04844">
    <property type="entry name" value="Ovate"/>
    <property type="match status" value="1"/>
</dbReference>
<evidence type="ECO:0000256" key="5">
    <source>
        <dbReference type="ARBA" id="ARBA00023242"/>
    </source>
</evidence>
<comment type="function">
    <text evidence="6">Transcriptional repressor that regulates multiple aspects of plant growth and development.</text>
</comment>
<keyword evidence="2 6" id="KW-0678">Repressor</keyword>
<dbReference type="Proteomes" id="UP000655225">
    <property type="component" value="Unassembled WGS sequence"/>
</dbReference>
<sequence>MHTTLRKNLHQCFSKLKSQSPSTQKDHSRPSRTTTSILIKNFNTLYDLSSSSDSDDTETITPDFSTVFASQRFFFSSPGLSNSILQESPPESDTLVAGGLAIPTYSPDPYTDFRQSMQEMVEARALVDVRADWDYLHQLLLCYFTLNPKNTHKFIIGAFADLLVSLLAPVDDRRRDSDVSGR</sequence>